<name>A0A940NNV5_9BACI</name>
<feature type="transmembrane region" description="Helical" evidence="1">
    <location>
        <begin position="12"/>
        <end position="30"/>
    </location>
</feature>
<dbReference type="InterPro" id="IPR019235">
    <property type="entry name" value="DUF2178_TM"/>
</dbReference>
<protein>
    <recommendedName>
        <fullName evidence="4">DUF2178 domain-containing protein</fullName>
    </recommendedName>
</protein>
<comment type="caution">
    <text evidence="2">The sequence shown here is derived from an EMBL/GenBank/DDBJ whole genome shotgun (WGS) entry which is preliminary data.</text>
</comment>
<keyword evidence="3" id="KW-1185">Reference proteome</keyword>
<dbReference type="AlphaFoldDB" id="A0A940NNV5"/>
<organism evidence="2 3">
    <name type="scientific">Gottfriedia endophytica</name>
    <dbReference type="NCBI Taxonomy" id="2820819"/>
    <lineage>
        <taxon>Bacteria</taxon>
        <taxon>Bacillati</taxon>
        <taxon>Bacillota</taxon>
        <taxon>Bacilli</taxon>
        <taxon>Bacillales</taxon>
        <taxon>Bacillaceae</taxon>
        <taxon>Gottfriedia</taxon>
    </lineage>
</organism>
<reference evidence="2" key="1">
    <citation type="submission" date="2021-04" db="EMBL/GenBank/DDBJ databases">
        <title>Genome seq and assembly of Bacillus sp.</title>
        <authorList>
            <person name="Chhetri G."/>
        </authorList>
    </citation>
    <scope>NUCLEOTIDE SEQUENCE</scope>
    <source>
        <strain evidence="2">RG28</strain>
    </source>
</reference>
<accession>A0A940NNV5</accession>
<feature type="transmembrane region" description="Helical" evidence="1">
    <location>
        <begin position="117"/>
        <end position="136"/>
    </location>
</feature>
<evidence type="ECO:0008006" key="4">
    <source>
        <dbReference type="Google" id="ProtNLM"/>
    </source>
</evidence>
<dbReference type="Proteomes" id="UP000682134">
    <property type="component" value="Unassembled WGS sequence"/>
</dbReference>
<feature type="transmembrane region" description="Helical" evidence="1">
    <location>
        <begin position="91"/>
        <end position="111"/>
    </location>
</feature>
<feature type="transmembrane region" description="Helical" evidence="1">
    <location>
        <begin position="42"/>
        <end position="62"/>
    </location>
</feature>
<evidence type="ECO:0000256" key="1">
    <source>
        <dbReference type="SAM" id="Phobius"/>
    </source>
</evidence>
<keyword evidence="1" id="KW-1133">Transmembrane helix</keyword>
<dbReference type="EMBL" id="JAGIYQ010000004">
    <property type="protein sequence ID" value="MBP0724980.1"/>
    <property type="molecule type" value="Genomic_DNA"/>
</dbReference>
<evidence type="ECO:0000313" key="2">
    <source>
        <dbReference type="EMBL" id="MBP0724980.1"/>
    </source>
</evidence>
<keyword evidence="1" id="KW-0812">Transmembrane</keyword>
<evidence type="ECO:0000313" key="3">
    <source>
        <dbReference type="Proteomes" id="UP000682134"/>
    </source>
</evidence>
<sequence length="140" mass="16173">MLGETCLKKYVQLYLVSIAIMIIGLIEILLNKTNLSQEFRGIFELVVGVICFILAIISQVKFNANRKQSERELSREYDERDGLIEGKASQFTMTVLMIVTLMIMFLTKWITIPTNNALFFIVIFCGVTNLLAKKYYERFL</sequence>
<gene>
    <name evidence="2" type="ORF">J5Y03_07225</name>
</gene>
<dbReference type="Pfam" id="PF09946">
    <property type="entry name" value="DUF2178"/>
    <property type="match status" value="1"/>
</dbReference>
<keyword evidence="1" id="KW-0472">Membrane</keyword>
<proteinExistence type="predicted"/>